<feature type="compositionally biased region" description="Low complexity" evidence="1">
    <location>
        <begin position="43"/>
        <end position="71"/>
    </location>
</feature>
<accession>A0A8W7Q2F6</accession>
<proteinExistence type="predicted"/>
<evidence type="ECO:0000256" key="1">
    <source>
        <dbReference type="SAM" id="MobiDB-lite"/>
    </source>
</evidence>
<name>A0A8W7Q2F6_ANOCL</name>
<evidence type="ECO:0000313" key="2">
    <source>
        <dbReference type="EnsemblMetazoa" id="ACOM041641-PA.1"/>
    </source>
</evidence>
<dbReference type="EnsemblMetazoa" id="ACOM041641-RA">
    <property type="protein sequence ID" value="ACOM041641-PA.1"/>
    <property type="gene ID" value="ACOM041641"/>
</dbReference>
<reference evidence="2" key="1">
    <citation type="submission" date="2022-08" db="UniProtKB">
        <authorList>
            <consortium name="EnsemblMetazoa"/>
        </authorList>
    </citation>
    <scope>IDENTIFICATION</scope>
</reference>
<organism evidence="2">
    <name type="scientific">Anopheles coluzzii</name>
    <name type="common">African malaria mosquito</name>
    <dbReference type="NCBI Taxonomy" id="1518534"/>
    <lineage>
        <taxon>Eukaryota</taxon>
        <taxon>Metazoa</taxon>
        <taxon>Ecdysozoa</taxon>
        <taxon>Arthropoda</taxon>
        <taxon>Hexapoda</taxon>
        <taxon>Insecta</taxon>
        <taxon>Pterygota</taxon>
        <taxon>Neoptera</taxon>
        <taxon>Endopterygota</taxon>
        <taxon>Diptera</taxon>
        <taxon>Nematocera</taxon>
        <taxon>Culicoidea</taxon>
        <taxon>Culicidae</taxon>
        <taxon>Anophelinae</taxon>
        <taxon>Anopheles</taxon>
    </lineage>
</organism>
<protein>
    <submittedName>
        <fullName evidence="2">Uncharacterized protein</fullName>
    </submittedName>
</protein>
<dbReference type="AlphaFoldDB" id="A0A8W7Q2F6"/>
<sequence>MKHKRQTLSKTDDDESGKDDLKGEHEVQIIVAGCELPSDDIPDSTSSSRGMNNNTPNTVMTPNSTIDISTPTGGGGSTSGGTNAVSADSSVASTDSIDEEDDVHAKVKKKSDLVHIMNNNININSTNRSKITTTSTLFNITAFSNYKFSLINSKRIQTLPEYLV</sequence>
<feature type="compositionally biased region" description="Basic and acidic residues" evidence="1">
    <location>
        <begin position="18"/>
        <end position="27"/>
    </location>
</feature>
<feature type="region of interest" description="Disordered" evidence="1">
    <location>
        <begin position="1"/>
        <end position="102"/>
    </location>
</feature>
<dbReference type="Proteomes" id="UP000075882">
    <property type="component" value="Unassembled WGS sequence"/>
</dbReference>
<feature type="compositionally biased region" description="Low complexity" evidence="1">
    <location>
        <begin position="80"/>
        <end position="95"/>
    </location>
</feature>